<dbReference type="InterPro" id="IPR036866">
    <property type="entry name" value="RibonucZ/Hydroxyglut_hydro"/>
</dbReference>
<keyword evidence="3" id="KW-0378">Hydrolase</keyword>
<dbReference type="EMBL" id="LAXJ01000009">
    <property type="protein sequence ID" value="KRS12599.1"/>
    <property type="molecule type" value="Genomic_DNA"/>
</dbReference>
<organism evidence="6 7">
    <name type="scientific">Roseovarius atlanticus</name>
    <dbReference type="NCBI Taxonomy" id="1641875"/>
    <lineage>
        <taxon>Bacteria</taxon>
        <taxon>Pseudomonadati</taxon>
        <taxon>Pseudomonadota</taxon>
        <taxon>Alphaproteobacteria</taxon>
        <taxon>Rhodobacterales</taxon>
        <taxon>Roseobacteraceae</taxon>
        <taxon>Roseovarius</taxon>
    </lineage>
</organism>
<dbReference type="PANTHER" id="PTHR42978:SF6">
    <property type="entry name" value="QUORUM-QUENCHING LACTONASE YTNP-RELATED"/>
    <property type="match status" value="1"/>
</dbReference>
<keyword evidence="4" id="KW-0862">Zinc</keyword>
<evidence type="ECO:0000256" key="4">
    <source>
        <dbReference type="ARBA" id="ARBA00022833"/>
    </source>
</evidence>
<keyword evidence="2" id="KW-0479">Metal-binding</keyword>
<dbReference type="InterPro" id="IPR051013">
    <property type="entry name" value="MBL_superfamily_lactonases"/>
</dbReference>
<accession>A0A0T5NUL4</accession>
<dbReference type="PATRIC" id="fig|1641875.4.peg.4619"/>
<name>A0A0T5NUL4_9RHOB</name>
<dbReference type="RefSeq" id="WP_057793226.1">
    <property type="nucleotide sequence ID" value="NZ_LAXJ01000009.1"/>
</dbReference>
<dbReference type="Proteomes" id="UP000051295">
    <property type="component" value="Unassembled WGS sequence"/>
</dbReference>
<protein>
    <submittedName>
        <fullName evidence="6">Beta-lactamase</fullName>
    </submittedName>
</protein>
<gene>
    <name evidence="6" type="ORF">XM53_10980</name>
</gene>
<evidence type="ECO:0000256" key="3">
    <source>
        <dbReference type="ARBA" id="ARBA00022801"/>
    </source>
</evidence>
<keyword evidence="7" id="KW-1185">Reference proteome</keyword>
<dbReference type="Pfam" id="PF00753">
    <property type="entry name" value="Lactamase_B"/>
    <property type="match status" value="1"/>
</dbReference>
<sequence>MLCRIGEVEVWRILEIDAPFLAPEEMFPGAGPDVGRIIAERVPGGLCPRTGRVMLPIQGFLLKTPDHVILVDTCVGNHKTAPSFPDWHRRDTPRFLNALGAAGVGVEDVDYVLCTHLHVDHVGWNTRLLDGRWVPTFPNARYLLPKADEAFYAEKARGMYDESLLPVIEAGQAELVDGAHGVGDHVTLMPTPGHTGGHVSVRVHGGGAEAVITGDAIHTAAQCWHPEWHFTFDRDAARAVQSRRALLEHAAERDARVLGTHFRLPSLGRVRVEGEAFAFLEDD</sequence>
<dbReference type="AlphaFoldDB" id="A0A0T5NUL4"/>
<evidence type="ECO:0000313" key="6">
    <source>
        <dbReference type="EMBL" id="KRS12599.1"/>
    </source>
</evidence>
<comment type="similarity">
    <text evidence="1">Belongs to the metallo-beta-lactamase superfamily.</text>
</comment>
<dbReference type="GO" id="GO:0046872">
    <property type="term" value="F:metal ion binding"/>
    <property type="evidence" value="ECO:0007669"/>
    <property type="project" value="UniProtKB-KW"/>
</dbReference>
<reference evidence="6 7" key="1">
    <citation type="submission" date="2015-04" db="EMBL/GenBank/DDBJ databases">
        <title>The draft genome sequence of Roseovarius sp.R12b.</title>
        <authorList>
            <person name="Li G."/>
            <person name="Lai Q."/>
            <person name="Shao Z."/>
            <person name="Yan P."/>
        </authorList>
    </citation>
    <scope>NUCLEOTIDE SEQUENCE [LARGE SCALE GENOMIC DNA]</scope>
    <source>
        <strain evidence="6 7">R12B</strain>
    </source>
</reference>
<dbReference type="SUPFAM" id="SSF56281">
    <property type="entry name" value="Metallo-hydrolase/oxidoreductase"/>
    <property type="match status" value="1"/>
</dbReference>
<dbReference type="SMART" id="SM00849">
    <property type="entry name" value="Lactamase_B"/>
    <property type="match status" value="1"/>
</dbReference>
<dbReference type="STRING" id="1641875.XM53_10980"/>
<evidence type="ECO:0000256" key="2">
    <source>
        <dbReference type="ARBA" id="ARBA00022723"/>
    </source>
</evidence>
<dbReference type="PANTHER" id="PTHR42978">
    <property type="entry name" value="QUORUM-QUENCHING LACTONASE YTNP-RELATED-RELATED"/>
    <property type="match status" value="1"/>
</dbReference>
<evidence type="ECO:0000259" key="5">
    <source>
        <dbReference type="SMART" id="SM00849"/>
    </source>
</evidence>
<dbReference type="GO" id="GO:0016787">
    <property type="term" value="F:hydrolase activity"/>
    <property type="evidence" value="ECO:0007669"/>
    <property type="project" value="UniProtKB-KW"/>
</dbReference>
<dbReference type="CDD" id="cd16277">
    <property type="entry name" value="metallo-hydrolase-like_MBL-fold"/>
    <property type="match status" value="1"/>
</dbReference>
<feature type="domain" description="Metallo-beta-lactamase" evidence="5">
    <location>
        <begin position="56"/>
        <end position="261"/>
    </location>
</feature>
<dbReference type="Gene3D" id="3.60.15.10">
    <property type="entry name" value="Ribonuclease Z/Hydroxyacylglutathione hydrolase-like"/>
    <property type="match status" value="1"/>
</dbReference>
<evidence type="ECO:0000256" key="1">
    <source>
        <dbReference type="ARBA" id="ARBA00007749"/>
    </source>
</evidence>
<proteinExistence type="inferred from homology"/>
<dbReference type="InterPro" id="IPR001279">
    <property type="entry name" value="Metallo-B-lactamas"/>
</dbReference>
<comment type="caution">
    <text evidence="6">The sequence shown here is derived from an EMBL/GenBank/DDBJ whole genome shotgun (WGS) entry which is preliminary data.</text>
</comment>
<evidence type="ECO:0000313" key="7">
    <source>
        <dbReference type="Proteomes" id="UP000051295"/>
    </source>
</evidence>